<dbReference type="SUPFAM" id="SSF51735">
    <property type="entry name" value="NAD(P)-binding Rossmann-fold domains"/>
    <property type="match status" value="1"/>
</dbReference>
<evidence type="ECO:0000256" key="2">
    <source>
        <dbReference type="ARBA" id="ARBA00023002"/>
    </source>
</evidence>
<dbReference type="GO" id="GO:0005829">
    <property type="term" value="C:cytosol"/>
    <property type="evidence" value="ECO:0007669"/>
    <property type="project" value="TreeGrafter"/>
</dbReference>
<dbReference type="InterPro" id="IPR013149">
    <property type="entry name" value="ADH-like_C"/>
</dbReference>
<dbReference type="InterPro" id="IPR011032">
    <property type="entry name" value="GroES-like_sf"/>
</dbReference>
<proteinExistence type="predicted"/>
<keyword evidence="1" id="KW-0521">NADP</keyword>
<sequence length="331" mass="35610">MKAVLVHRPGGPEALDYVEVPMPALGERDVLIRAQAFGIGQPDKLIRSGVYKWMPPLPANPGNDVAGIVEAVGPQVSGLAVGQRVLLSARDLAQRGGCYAEYVAAPADAVHVLPDNVAFEHAVSLPNYQVAWALLHNCGSAMPPHSALIIGAAGGVGTSLVQLAKLAGMKVIGTVSTQEKAAFARKMGADEIIFYRDEDVVARTRALTAGRGVSLVLDHVCGPEFYSYLGALDKWGTIVSYNAFAGLPTENLMGEMRKYLDICPAIRCFSFHIYDHDREGRRDIMRKVIGYLADGAIRPSIFKRFKLSEVRAAHELLDSGAAFGKIVMTPD</sequence>
<dbReference type="PANTHER" id="PTHR48106:SF13">
    <property type="entry name" value="QUINONE OXIDOREDUCTASE-RELATED"/>
    <property type="match status" value="1"/>
</dbReference>
<reference evidence="4 5" key="1">
    <citation type="submission" date="2020-03" db="EMBL/GenBank/DDBJ databases">
        <title>Bradyrhizobium diversity isolated from nodules of Indigofera sp.</title>
        <authorList>
            <person name="Klepa M."/>
            <person name="Helene L."/>
            <person name="Hungria M."/>
        </authorList>
    </citation>
    <scope>NUCLEOTIDE SEQUENCE [LARGE SCALE GENOMIC DNA]</scope>
    <source>
        <strain evidence="4 5">WSM 1791</strain>
    </source>
</reference>
<evidence type="ECO:0000313" key="4">
    <source>
        <dbReference type="EMBL" id="NOJ42246.1"/>
    </source>
</evidence>
<dbReference type="EMBL" id="JAAVLX010000007">
    <property type="protein sequence ID" value="NOJ42246.1"/>
    <property type="molecule type" value="Genomic_DNA"/>
</dbReference>
<dbReference type="CDD" id="cd08268">
    <property type="entry name" value="MDR2"/>
    <property type="match status" value="1"/>
</dbReference>
<dbReference type="InterPro" id="IPR020843">
    <property type="entry name" value="ER"/>
</dbReference>
<evidence type="ECO:0000259" key="3">
    <source>
        <dbReference type="SMART" id="SM00829"/>
    </source>
</evidence>
<dbReference type="SUPFAM" id="SSF50129">
    <property type="entry name" value="GroES-like"/>
    <property type="match status" value="1"/>
</dbReference>
<organism evidence="4 5">
    <name type="scientific">Bradyrhizobium australiense</name>
    <dbReference type="NCBI Taxonomy" id="2721161"/>
    <lineage>
        <taxon>Bacteria</taxon>
        <taxon>Pseudomonadati</taxon>
        <taxon>Pseudomonadota</taxon>
        <taxon>Alphaproteobacteria</taxon>
        <taxon>Hyphomicrobiales</taxon>
        <taxon>Nitrobacteraceae</taxon>
        <taxon>Bradyrhizobium</taxon>
    </lineage>
</organism>
<dbReference type="Gene3D" id="3.90.180.10">
    <property type="entry name" value="Medium-chain alcohol dehydrogenases, catalytic domain"/>
    <property type="match status" value="1"/>
</dbReference>
<evidence type="ECO:0000313" key="5">
    <source>
        <dbReference type="Proteomes" id="UP000544122"/>
    </source>
</evidence>
<gene>
    <name evidence="4" type="ORF">HCN58_22090</name>
</gene>
<comment type="caution">
    <text evidence="4">The sequence shown here is derived from an EMBL/GenBank/DDBJ whole genome shotgun (WGS) entry which is preliminary data.</text>
</comment>
<dbReference type="GO" id="GO:0035925">
    <property type="term" value="F:mRNA 3'-UTR AU-rich region binding"/>
    <property type="evidence" value="ECO:0007669"/>
    <property type="project" value="TreeGrafter"/>
</dbReference>
<dbReference type="Pfam" id="PF08240">
    <property type="entry name" value="ADH_N"/>
    <property type="match status" value="1"/>
</dbReference>
<dbReference type="Pfam" id="PF00107">
    <property type="entry name" value="ADH_zinc_N"/>
    <property type="match status" value="1"/>
</dbReference>
<dbReference type="GO" id="GO:0070402">
    <property type="term" value="F:NADPH binding"/>
    <property type="evidence" value="ECO:0007669"/>
    <property type="project" value="TreeGrafter"/>
</dbReference>
<dbReference type="SMART" id="SM00829">
    <property type="entry name" value="PKS_ER"/>
    <property type="match status" value="1"/>
</dbReference>
<dbReference type="Proteomes" id="UP000544122">
    <property type="component" value="Unassembled WGS sequence"/>
</dbReference>
<dbReference type="RefSeq" id="WP_171581487.1">
    <property type="nucleotide sequence ID" value="NZ_JAAVLX010000007.1"/>
</dbReference>
<keyword evidence="5" id="KW-1185">Reference proteome</keyword>
<dbReference type="PANTHER" id="PTHR48106">
    <property type="entry name" value="QUINONE OXIDOREDUCTASE PIG3-RELATED"/>
    <property type="match status" value="1"/>
</dbReference>
<dbReference type="InterPro" id="IPR013154">
    <property type="entry name" value="ADH-like_N"/>
</dbReference>
<name>A0A7Y4GUQ7_9BRAD</name>
<protein>
    <submittedName>
        <fullName evidence="4">Zinc-dependent alcohol dehydrogenase family protein</fullName>
    </submittedName>
</protein>
<dbReference type="Gene3D" id="3.40.50.720">
    <property type="entry name" value="NAD(P)-binding Rossmann-like Domain"/>
    <property type="match status" value="1"/>
</dbReference>
<keyword evidence="2" id="KW-0560">Oxidoreductase</keyword>
<evidence type="ECO:0000256" key="1">
    <source>
        <dbReference type="ARBA" id="ARBA00022857"/>
    </source>
</evidence>
<dbReference type="InterPro" id="IPR036291">
    <property type="entry name" value="NAD(P)-bd_dom_sf"/>
</dbReference>
<dbReference type="GO" id="GO:0003960">
    <property type="term" value="F:quinone reductase (NADPH) activity"/>
    <property type="evidence" value="ECO:0007669"/>
    <property type="project" value="TreeGrafter"/>
</dbReference>
<dbReference type="AlphaFoldDB" id="A0A7Y4GUQ7"/>
<accession>A0A7Y4GUQ7</accession>
<feature type="domain" description="Enoyl reductase (ER)" evidence="3">
    <location>
        <begin position="10"/>
        <end position="328"/>
    </location>
</feature>